<reference evidence="1 2" key="1">
    <citation type="submission" date="2016-05" db="EMBL/GenBank/DDBJ databases">
        <title>Comparative analysis of secretome profiles of manganese(II)-oxidizing ascomycete fungi.</title>
        <authorList>
            <consortium name="DOE Joint Genome Institute"/>
            <person name="Zeiner C.A."/>
            <person name="Purvine S.O."/>
            <person name="Zink E.M."/>
            <person name="Wu S."/>
            <person name="Pasa-Tolic L."/>
            <person name="Chaput D.L."/>
            <person name="Haridas S."/>
            <person name="Grigoriev I.V."/>
            <person name="Santelli C.M."/>
            <person name="Hansel C.M."/>
        </authorList>
    </citation>
    <scope>NUCLEOTIDE SEQUENCE [LARGE SCALE GENOMIC DNA]</scope>
    <source>
        <strain evidence="1 2">SRC1lrK2f</strain>
    </source>
</reference>
<sequence length="210" mass="24209">MTPVAVLQTIIVFVSTKRSQYVEPNSAYTSLRVLYRVPHVNCQLCAYVLRYDEADCHVVIRSVAKLWGLGNKCMCVKKYKTCFDVVHGLFVEIMASRGLWREFQIPATRKRKAYRYQLITTTYRYTHVCPLEYITKCMARLGVGVWLPVILGISKNSDVADTQLAYQLACNGMVPYDHDAHYLMEGMKFTMACFNLLFDRQCPYSQRLDG</sequence>
<dbReference type="Proteomes" id="UP000077248">
    <property type="component" value="Unassembled WGS sequence"/>
</dbReference>
<dbReference type="AlphaFoldDB" id="A0A177DIV6"/>
<dbReference type="GeneID" id="29116121"/>
<evidence type="ECO:0000313" key="2">
    <source>
        <dbReference type="Proteomes" id="UP000077248"/>
    </source>
</evidence>
<evidence type="ECO:0000313" key="1">
    <source>
        <dbReference type="EMBL" id="OAG19131.1"/>
    </source>
</evidence>
<proteinExistence type="predicted"/>
<organism evidence="1 2">
    <name type="scientific">Alternaria alternata</name>
    <name type="common">Alternaria rot fungus</name>
    <name type="synonym">Torula alternata</name>
    <dbReference type="NCBI Taxonomy" id="5599"/>
    <lineage>
        <taxon>Eukaryota</taxon>
        <taxon>Fungi</taxon>
        <taxon>Dikarya</taxon>
        <taxon>Ascomycota</taxon>
        <taxon>Pezizomycotina</taxon>
        <taxon>Dothideomycetes</taxon>
        <taxon>Pleosporomycetidae</taxon>
        <taxon>Pleosporales</taxon>
        <taxon>Pleosporineae</taxon>
        <taxon>Pleosporaceae</taxon>
        <taxon>Alternaria</taxon>
        <taxon>Alternaria sect. Alternaria</taxon>
        <taxon>Alternaria alternata complex</taxon>
    </lineage>
</organism>
<dbReference type="KEGG" id="aalt:CC77DRAFT_186194"/>
<dbReference type="EMBL" id="KV441482">
    <property type="protein sequence ID" value="OAG19131.1"/>
    <property type="molecule type" value="Genomic_DNA"/>
</dbReference>
<gene>
    <name evidence="1" type="ORF">CC77DRAFT_186194</name>
</gene>
<name>A0A177DIV6_ALTAL</name>
<keyword evidence="2" id="KW-1185">Reference proteome</keyword>
<dbReference type="VEuPathDB" id="FungiDB:CC77DRAFT_186194"/>
<dbReference type="RefSeq" id="XP_018384552.1">
    <property type="nucleotide sequence ID" value="XM_018530527.1"/>
</dbReference>
<accession>A0A177DIV6</accession>
<protein>
    <submittedName>
        <fullName evidence="1">Uncharacterized protein</fullName>
    </submittedName>
</protein>